<evidence type="ECO:0000313" key="4">
    <source>
        <dbReference type="EMBL" id="ODV74311.1"/>
    </source>
</evidence>
<dbReference type="GO" id="GO:0005634">
    <property type="term" value="C:nucleus"/>
    <property type="evidence" value="ECO:0007669"/>
    <property type="project" value="UniProtKB-SubCell"/>
</dbReference>
<dbReference type="CDD" id="cd00067">
    <property type="entry name" value="GAL4"/>
    <property type="match status" value="1"/>
</dbReference>
<dbReference type="InterPro" id="IPR021858">
    <property type="entry name" value="Fun_TF"/>
</dbReference>
<dbReference type="Proteomes" id="UP000094389">
    <property type="component" value="Unassembled WGS sequence"/>
</dbReference>
<dbReference type="STRING" id="983966.A0A1E4S486"/>
<sequence>MGRKKPLRYKRKPTGYSRIGCVQCKKAHVKCDEQSPVCKRCTRLDLPCTYKVPFIVENSSQQNTAGRPLDTAAVGAAVVQPMVTETDMGCNNGNDCSMIEESQRSTGQDLTTQNISNEFGTPLNLTVDDLVLVLPGDLDFMSSLDHTFDDFIFEQETFVPNYDLFDLQWKSHIVVDYLGSFNKFEPEVYPSIHLNDKSLLDFAWTLVKSTHFFFNFSMYPDETFMEVIDVLLTLGRIFPIIHSIVLYDCSMLMKEVYAKENMNEKIELWDKNVRIPVFKICLDVLSDRIDNSTSFAEYVSLTFAVVIIFAANVSDSSWRTHFHGCQQLLHKSSNLKHTARSYNHADRAALQLLDILVEWFQFSQFVAQISSNHGWDNLAWLESPDEQEVEQHMTSVLDNGIVLICGYSKGMKPIIHKLQLFLKNWKDKGVNLCGTNLVKYALQDKNPGVEGQIKSFGYELRAELQLLKRQNYKRSTLKDFMWDCTLKHSNTIHCLGLDLYLTVFFIGIKDHEVLTRMVEELLESVLCMPYHSTAGVYCHWEIYIGGLVSLILEDQRLYSCFVELLHQLLGNGMYVVEKSLDGLENIGQALDNGNLDNLVDPNQDFALI</sequence>
<dbReference type="RefSeq" id="XP_020071350.1">
    <property type="nucleotide sequence ID" value="XM_020217344.1"/>
</dbReference>
<dbReference type="GO" id="GO:0045944">
    <property type="term" value="P:positive regulation of transcription by RNA polymerase II"/>
    <property type="evidence" value="ECO:0007669"/>
    <property type="project" value="TreeGrafter"/>
</dbReference>
<dbReference type="GO" id="GO:0008270">
    <property type="term" value="F:zinc ion binding"/>
    <property type="evidence" value="ECO:0007669"/>
    <property type="project" value="InterPro"/>
</dbReference>
<gene>
    <name evidence="4" type="ORF">CYBJADRAFT_189409</name>
</gene>
<dbReference type="PANTHER" id="PTHR37534:SF49">
    <property type="entry name" value="LYSINE BIOSYNTHESIS REGULATORY PROTEIN LYS14"/>
    <property type="match status" value="1"/>
</dbReference>
<dbReference type="AlphaFoldDB" id="A0A1E4S486"/>
<dbReference type="PROSITE" id="PS00463">
    <property type="entry name" value="ZN2_CY6_FUNGAL_1"/>
    <property type="match status" value="1"/>
</dbReference>
<dbReference type="OMA" id="NAEWRTH"/>
<name>A0A1E4S486_CYBJN</name>
<organism evidence="4 5">
    <name type="scientific">Cyberlindnera jadinii (strain ATCC 18201 / CBS 1600 / BCRC 20928 / JCM 3617 / NBRC 0987 / NRRL Y-1542)</name>
    <name type="common">Torula yeast</name>
    <name type="synonym">Candida utilis</name>
    <dbReference type="NCBI Taxonomy" id="983966"/>
    <lineage>
        <taxon>Eukaryota</taxon>
        <taxon>Fungi</taxon>
        <taxon>Dikarya</taxon>
        <taxon>Ascomycota</taxon>
        <taxon>Saccharomycotina</taxon>
        <taxon>Saccharomycetes</taxon>
        <taxon>Phaffomycetales</taxon>
        <taxon>Phaffomycetaceae</taxon>
        <taxon>Cyberlindnera</taxon>
    </lineage>
</organism>
<dbReference type="EMBL" id="KV453928">
    <property type="protein sequence ID" value="ODV74311.1"/>
    <property type="molecule type" value="Genomic_DNA"/>
</dbReference>
<accession>A0A1E4S486</accession>
<dbReference type="GO" id="GO:0000981">
    <property type="term" value="F:DNA-binding transcription factor activity, RNA polymerase II-specific"/>
    <property type="evidence" value="ECO:0007669"/>
    <property type="project" value="InterPro"/>
</dbReference>
<keyword evidence="5" id="KW-1185">Reference proteome</keyword>
<evidence type="ECO:0000313" key="5">
    <source>
        <dbReference type="Proteomes" id="UP000094389"/>
    </source>
</evidence>
<dbReference type="Gene3D" id="4.10.240.10">
    <property type="entry name" value="Zn(2)-C6 fungal-type DNA-binding domain"/>
    <property type="match status" value="1"/>
</dbReference>
<dbReference type="GeneID" id="30991740"/>
<dbReference type="SMART" id="SM00066">
    <property type="entry name" value="GAL4"/>
    <property type="match status" value="1"/>
</dbReference>
<feature type="domain" description="Zn(2)-C6 fungal-type" evidence="3">
    <location>
        <begin position="20"/>
        <end position="50"/>
    </location>
</feature>
<dbReference type="SUPFAM" id="SSF57701">
    <property type="entry name" value="Zn2/Cys6 DNA-binding domain"/>
    <property type="match status" value="1"/>
</dbReference>
<comment type="subcellular location">
    <subcellularLocation>
        <location evidence="1">Nucleus</location>
    </subcellularLocation>
</comment>
<evidence type="ECO:0000256" key="1">
    <source>
        <dbReference type="ARBA" id="ARBA00004123"/>
    </source>
</evidence>
<dbReference type="PANTHER" id="PTHR37534">
    <property type="entry name" value="TRANSCRIPTIONAL ACTIVATOR PROTEIN UGA3"/>
    <property type="match status" value="1"/>
</dbReference>
<dbReference type="OrthoDB" id="3994232at2759"/>
<dbReference type="InterPro" id="IPR001138">
    <property type="entry name" value="Zn2Cys6_DnaBD"/>
</dbReference>
<evidence type="ECO:0000256" key="2">
    <source>
        <dbReference type="ARBA" id="ARBA00023242"/>
    </source>
</evidence>
<protein>
    <recommendedName>
        <fullName evidence="3">Zn(2)-C6 fungal-type domain-containing protein</fullName>
    </recommendedName>
</protein>
<dbReference type="InterPro" id="IPR036864">
    <property type="entry name" value="Zn2-C6_fun-type_DNA-bd_sf"/>
</dbReference>
<evidence type="ECO:0000259" key="3">
    <source>
        <dbReference type="PROSITE" id="PS50048"/>
    </source>
</evidence>
<proteinExistence type="predicted"/>
<dbReference type="PROSITE" id="PS50048">
    <property type="entry name" value="ZN2_CY6_FUNGAL_2"/>
    <property type="match status" value="1"/>
</dbReference>
<reference evidence="4 5" key="1">
    <citation type="journal article" date="2016" name="Proc. Natl. Acad. Sci. U.S.A.">
        <title>Comparative genomics of biotechnologically important yeasts.</title>
        <authorList>
            <person name="Riley R."/>
            <person name="Haridas S."/>
            <person name="Wolfe K.H."/>
            <person name="Lopes M.R."/>
            <person name="Hittinger C.T."/>
            <person name="Goeker M."/>
            <person name="Salamov A.A."/>
            <person name="Wisecaver J.H."/>
            <person name="Long T.M."/>
            <person name="Calvey C.H."/>
            <person name="Aerts A.L."/>
            <person name="Barry K.W."/>
            <person name="Choi C."/>
            <person name="Clum A."/>
            <person name="Coughlan A.Y."/>
            <person name="Deshpande S."/>
            <person name="Douglass A.P."/>
            <person name="Hanson S.J."/>
            <person name="Klenk H.-P."/>
            <person name="LaButti K.M."/>
            <person name="Lapidus A."/>
            <person name="Lindquist E.A."/>
            <person name="Lipzen A.M."/>
            <person name="Meier-Kolthoff J.P."/>
            <person name="Ohm R.A."/>
            <person name="Otillar R.P."/>
            <person name="Pangilinan J.L."/>
            <person name="Peng Y."/>
            <person name="Rokas A."/>
            <person name="Rosa C.A."/>
            <person name="Scheuner C."/>
            <person name="Sibirny A.A."/>
            <person name="Slot J.C."/>
            <person name="Stielow J.B."/>
            <person name="Sun H."/>
            <person name="Kurtzman C.P."/>
            <person name="Blackwell M."/>
            <person name="Grigoriev I.V."/>
            <person name="Jeffries T.W."/>
        </authorList>
    </citation>
    <scope>NUCLEOTIDE SEQUENCE [LARGE SCALE GENOMIC DNA]</scope>
    <source>
        <strain evidence="5">ATCC 18201 / CBS 1600 / BCRC 20928 / JCM 3617 / NBRC 0987 / NRRL Y-1542</strain>
    </source>
</reference>
<dbReference type="Pfam" id="PF11951">
    <property type="entry name" value="Fungal_trans_2"/>
    <property type="match status" value="1"/>
</dbReference>
<dbReference type="Pfam" id="PF00172">
    <property type="entry name" value="Zn_clus"/>
    <property type="match status" value="1"/>
</dbReference>
<keyword evidence="2" id="KW-0539">Nucleus</keyword>
<dbReference type="GO" id="GO:0000976">
    <property type="term" value="F:transcription cis-regulatory region binding"/>
    <property type="evidence" value="ECO:0007669"/>
    <property type="project" value="TreeGrafter"/>
</dbReference>